<accession>A0A412RTN2</accession>
<dbReference type="InterPro" id="IPR043129">
    <property type="entry name" value="ATPase_NBD"/>
</dbReference>
<dbReference type="EMBL" id="QRXR01000005">
    <property type="protein sequence ID" value="RGU27004.1"/>
    <property type="molecule type" value="Genomic_DNA"/>
</dbReference>
<sequence length="318" mass="36199">MNKISKIWRNRKMNNKLEVIGIDHGWSMMKTVTQVFVTGVKEITTTPALFGDVLEYDGKYYKIGTVRQEVKDTKVEDDSFYLLTLAAVAKELKKRGLSDAKVFLAVGLPLTRFGAERNNFIKYLTKNKRVDFRYENEAYHIEIDDVAVFPQCYAAVVDKIPTMAKKTLVVDIGSWTIDIMPVINKSPDESKCVTVPRGLITCMRSINEQCVRQLNGEVDETEIQNIMRYGRSDIDDEYLAIIKAEIEDFVEKVYNSIREFSYNLKTTPIVFVGGGAVVMKNFSNHEAKNISYILDVKANARGYEQLAIMGRKTAKRLA</sequence>
<evidence type="ECO:0000313" key="2">
    <source>
        <dbReference type="EMBL" id="RGU27004.1"/>
    </source>
</evidence>
<organism evidence="2 3">
    <name type="scientific">Agathobacter rectalis</name>
    <dbReference type="NCBI Taxonomy" id="39491"/>
    <lineage>
        <taxon>Bacteria</taxon>
        <taxon>Bacillati</taxon>
        <taxon>Bacillota</taxon>
        <taxon>Clostridia</taxon>
        <taxon>Lachnospirales</taxon>
        <taxon>Lachnospiraceae</taxon>
        <taxon>Agathobacter</taxon>
    </lineage>
</organism>
<protein>
    <submittedName>
        <fullName evidence="2">Plasmid segregation actin-type ATPase ParM</fullName>
    </submittedName>
</protein>
<dbReference type="AlphaFoldDB" id="A0A412RTN2"/>
<dbReference type="Proteomes" id="UP000283765">
    <property type="component" value="Unassembled WGS sequence"/>
</dbReference>
<dbReference type="Gene3D" id="3.30.420.40">
    <property type="match status" value="2"/>
</dbReference>
<proteinExistence type="predicted"/>
<dbReference type="CDD" id="cd10227">
    <property type="entry name" value="ASKHA_NBD_ParM-like"/>
    <property type="match status" value="1"/>
</dbReference>
<name>A0A412RTN2_9FIRM</name>
<feature type="domain" description="Actin-like protein N-terminal" evidence="1">
    <location>
        <begin position="22"/>
        <end position="153"/>
    </location>
</feature>
<evidence type="ECO:0000313" key="3">
    <source>
        <dbReference type="Proteomes" id="UP000283765"/>
    </source>
</evidence>
<dbReference type="SUPFAM" id="SSF53067">
    <property type="entry name" value="Actin-like ATPase domain"/>
    <property type="match status" value="2"/>
</dbReference>
<dbReference type="InterPro" id="IPR040607">
    <property type="entry name" value="ALP_N"/>
</dbReference>
<evidence type="ECO:0000259" key="1">
    <source>
        <dbReference type="Pfam" id="PF17989"/>
    </source>
</evidence>
<reference evidence="2 3" key="1">
    <citation type="submission" date="2018-08" db="EMBL/GenBank/DDBJ databases">
        <title>A genome reference for cultivated species of the human gut microbiota.</title>
        <authorList>
            <person name="Zou Y."/>
            <person name="Xue W."/>
            <person name="Luo G."/>
        </authorList>
    </citation>
    <scope>NUCLEOTIDE SEQUENCE [LARGE SCALE GENOMIC DNA]</scope>
    <source>
        <strain evidence="2 3">AF17-27</strain>
    </source>
</reference>
<comment type="caution">
    <text evidence="2">The sequence shown here is derived from an EMBL/GenBank/DDBJ whole genome shotgun (WGS) entry which is preliminary data.</text>
</comment>
<gene>
    <name evidence="2" type="ORF">DWW89_03955</name>
</gene>
<dbReference type="Pfam" id="PF17989">
    <property type="entry name" value="ALP_N"/>
    <property type="match status" value="1"/>
</dbReference>